<keyword evidence="3" id="KW-1003">Cell membrane</keyword>
<evidence type="ECO:0000256" key="2">
    <source>
        <dbReference type="ARBA" id="ARBA00022448"/>
    </source>
</evidence>
<evidence type="ECO:0000256" key="7">
    <source>
        <dbReference type="ARBA" id="ARBA00023136"/>
    </source>
</evidence>
<dbReference type="PANTHER" id="PTHR47715">
    <property type="entry name" value="TRYPTOPHAN/TYROSINE PERMEASE"/>
    <property type="match status" value="1"/>
</dbReference>
<evidence type="ECO:0000256" key="3">
    <source>
        <dbReference type="ARBA" id="ARBA00022475"/>
    </source>
</evidence>
<dbReference type="Pfam" id="PF03222">
    <property type="entry name" value="Trp_Tyr_perm"/>
    <property type="match status" value="1"/>
</dbReference>
<evidence type="ECO:0000313" key="9">
    <source>
        <dbReference type="EMBL" id="KAG2641128.1"/>
    </source>
</evidence>
<evidence type="ECO:0000256" key="8">
    <source>
        <dbReference type="SAM" id="Phobius"/>
    </source>
</evidence>
<comment type="caution">
    <text evidence="9">The sequence shown here is derived from an EMBL/GenBank/DDBJ whole genome shotgun (WGS) entry which is preliminary data.</text>
</comment>
<feature type="transmembrane region" description="Helical" evidence="8">
    <location>
        <begin position="12"/>
        <end position="30"/>
    </location>
</feature>
<dbReference type="EMBL" id="CM029039">
    <property type="protein sequence ID" value="KAG2641128.1"/>
    <property type="molecule type" value="Genomic_DNA"/>
</dbReference>
<proteinExistence type="predicted"/>
<evidence type="ECO:0000256" key="4">
    <source>
        <dbReference type="ARBA" id="ARBA00022519"/>
    </source>
</evidence>
<keyword evidence="5 8" id="KW-0812">Transmembrane</keyword>
<keyword evidence="2" id="KW-0813">Transport</keyword>
<accession>A0A8T0W151</accession>
<evidence type="ECO:0000256" key="1">
    <source>
        <dbReference type="ARBA" id="ARBA00004429"/>
    </source>
</evidence>
<protein>
    <submittedName>
        <fullName evidence="9">Uncharacterized protein</fullName>
    </submittedName>
</protein>
<keyword evidence="4" id="KW-0997">Cell inner membrane</keyword>
<keyword evidence="10" id="KW-1185">Reference proteome</keyword>
<comment type="subcellular location">
    <subcellularLocation>
        <location evidence="1">Cell inner membrane</location>
        <topology evidence="1">Multi-pass membrane protein</topology>
    </subcellularLocation>
</comment>
<evidence type="ECO:0000313" key="10">
    <source>
        <dbReference type="Proteomes" id="UP000823388"/>
    </source>
</evidence>
<feature type="transmembrane region" description="Helical" evidence="8">
    <location>
        <begin position="50"/>
        <end position="67"/>
    </location>
</feature>
<sequence>MGAFFRALDFAGVYANCFLFGILPPVMAWIHRSQQRKRSPDSSEDILPGGNAVLLILFVIAVVLAIWH</sequence>
<dbReference type="GO" id="GO:0003333">
    <property type="term" value="P:amino acid transmembrane transport"/>
    <property type="evidence" value="ECO:0007669"/>
    <property type="project" value="InterPro"/>
</dbReference>
<dbReference type="InterPro" id="IPR018227">
    <property type="entry name" value="Amino_acid_transport_2"/>
</dbReference>
<dbReference type="PANTHER" id="PTHR47715:SF1">
    <property type="entry name" value="TRYPTOPHAN_TYROSINE PERMEASE"/>
    <property type="match status" value="1"/>
</dbReference>
<evidence type="ECO:0000256" key="6">
    <source>
        <dbReference type="ARBA" id="ARBA00022989"/>
    </source>
</evidence>
<dbReference type="GO" id="GO:0005886">
    <property type="term" value="C:plasma membrane"/>
    <property type="evidence" value="ECO:0007669"/>
    <property type="project" value="UniProtKB-SubCell"/>
</dbReference>
<dbReference type="Proteomes" id="UP000823388">
    <property type="component" value="Chromosome 2K"/>
</dbReference>
<reference evidence="9" key="1">
    <citation type="submission" date="2020-05" db="EMBL/GenBank/DDBJ databases">
        <title>WGS assembly of Panicum virgatum.</title>
        <authorList>
            <person name="Lovell J.T."/>
            <person name="Jenkins J."/>
            <person name="Shu S."/>
            <person name="Juenger T.E."/>
            <person name="Schmutz J."/>
        </authorList>
    </citation>
    <scope>NUCLEOTIDE SEQUENCE</scope>
    <source>
        <strain evidence="9">AP13</strain>
    </source>
</reference>
<gene>
    <name evidence="9" type="ORF">PVAP13_2KG162600</name>
</gene>
<keyword evidence="6 8" id="KW-1133">Transmembrane helix</keyword>
<organism evidence="9 10">
    <name type="scientific">Panicum virgatum</name>
    <name type="common">Blackwell switchgrass</name>
    <dbReference type="NCBI Taxonomy" id="38727"/>
    <lineage>
        <taxon>Eukaryota</taxon>
        <taxon>Viridiplantae</taxon>
        <taxon>Streptophyta</taxon>
        <taxon>Embryophyta</taxon>
        <taxon>Tracheophyta</taxon>
        <taxon>Spermatophyta</taxon>
        <taxon>Magnoliopsida</taxon>
        <taxon>Liliopsida</taxon>
        <taxon>Poales</taxon>
        <taxon>Poaceae</taxon>
        <taxon>PACMAD clade</taxon>
        <taxon>Panicoideae</taxon>
        <taxon>Panicodae</taxon>
        <taxon>Paniceae</taxon>
        <taxon>Panicinae</taxon>
        <taxon>Panicum</taxon>
        <taxon>Panicum sect. Hiantes</taxon>
    </lineage>
</organism>
<dbReference type="AlphaFoldDB" id="A0A8T0W151"/>
<evidence type="ECO:0000256" key="5">
    <source>
        <dbReference type="ARBA" id="ARBA00022692"/>
    </source>
</evidence>
<name>A0A8T0W151_PANVG</name>
<keyword evidence="7 8" id="KW-0472">Membrane</keyword>